<evidence type="ECO:0000256" key="1">
    <source>
        <dbReference type="SAM" id="Phobius"/>
    </source>
</evidence>
<proteinExistence type="predicted"/>
<comment type="caution">
    <text evidence="3">The sequence shown here is derived from an EMBL/GenBank/DDBJ whole genome shotgun (WGS) entry which is preliminary data.</text>
</comment>
<evidence type="ECO:0000313" key="4">
    <source>
        <dbReference type="Proteomes" id="UP001230005"/>
    </source>
</evidence>
<reference evidence="3 4" key="1">
    <citation type="submission" date="2023-07" db="EMBL/GenBank/DDBJ databases">
        <title>Genomic Encyclopedia of Type Strains, Phase IV (KMG-IV): sequencing the most valuable type-strain genomes for metagenomic binning, comparative biology and taxonomic classification.</title>
        <authorList>
            <person name="Goeker M."/>
        </authorList>
    </citation>
    <scope>NUCLEOTIDE SEQUENCE [LARGE SCALE GENOMIC DNA]</scope>
    <source>
        <strain evidence="3 4">DSM 9768</strain>
    </source>
</reference>
<dbReference type="EMBL" id="JAUSUG010000001">
    <property type="protein sequence ID" value="MDQ0252684.1"/>
    <property type="molecule type" value="Genomic_DNA"/>
</dbReference>
<keyword evidence="1" id="KW-0812">Transmembrane</keyword>
<dbReference type="Proteomes" id="UP001230005">
    <property type="component" value="Unassembled WGS sequence"/>
</dbReference>
<organism evidence="3 4">
    <name type="scientific">Evansella vedderi</name>
    <dbReference type="NCBI Taxonomy" id="38282"/>
    <lineage>
        <taxon>Bacteria</taxon>
        <taxon>Bacillati</taxon>
        <taxon>Bacillota</taxon>
        <taxon>Bacilli</taxon>
        <taxon>Bacillales</taxon>
        <taxon>Bacillaceae</taxon>
        <taxon>Evansella</taxon>
    </lineage>
</organism>
<evidence type="ECO:0000259" key="2">
    <source>
        <dbReference type="Pfam" id="PF19701"/>
    </source>
</evidence>
<gene>
    <name evidence="3" type="ORF">J2S74_000056</name>
</gene>
<feature type="transmembrane region" description="Helical" evidence="1">
    <location>
        <begin position="46"/>
        <end position="71"/>
    </location>
</feature>
<name>A0ABT9ZPA6_9BACI</name>
<dbReference type="RefSeq" id="WP_307320369.1">
    <property type="nucleotide sequence ID" value="NZ_JAUSUG010000001.1"/>
</dbReference>
<keyword evidence="4" id="KW-1185">Reference proteome</keyword>
<dbReference type="Pfam" id="PF19701">
    <property type="entry name" value="DUF6199"/>
    <property type="match status" value="1"/>
</dbReference>
<sequence length="75" mass="8490">MAGTILLIILMIPVYWALIYAYLFPEESILWGQRWKYDDEPEVSDLAITVTKTGSLIGIIVLSVIIVISLLPHFL</sequence>
<evidence type="ECO:0000313" key="3">
    <source>
        <dbReference type="EMBL" id="MDQ0252684.1"/>
    </source>
</evidence>
<feature type="domain" description="DUF6199" evidence="2">
    <location>
        <begin position="18"/>
        <end position="68"/>
    </location>
</feature>
<keyword evidence="1" id="KW-1133">Transmembrane helix</keyword>
<accession>A0ABT9ZPA6</accession>
<protein>
    <recommendedName>
        <fullName evidence="2">DUF6199 domain-containing protein</fullName>
    </recommendedName>
</protein>
<dbReference type="InterPro" id="IPR045679">
    <property type="entry name" value="DUF6199"/>
</dbReference>
<feature type="transmembrane region" description="Helical" evidence="1">
    <location>
        <begin position="6"/>
        <end position="25"/>
    </location>
</feature>
<keyword evidence="1" id="KW-0472">Membrane</keyword>